<name>A0ABD2FY73_PAGBO</name>
<evidence type="ECO:0000313" key="2">
    <source>
        <dbReference type="EMBL" id="KAL3046774.1"/>
    </source>
</evidence>
<dbReference type="EMBL" id="JBIYXZ010002084">
    <property type="protein sequence ID" value="KAL3046774.1"/>
    <property type="molecule type" value="Genomic_DNA"/>
</dbReference>
<keyword evidence="3" id="KW-1185">Reference proteome</keyword>
<sequence length="474" mass="53649">MAVETSHHILKRQILERLLSKFELALIRAPLDLDFLEFACRQELYLLQALSRHVDIPQGIIQALQELFGLLRQYFDSDAPNTAVGSVIGLRGRPKFEIERQQLVEMLGTNLSVPCIAKLLGVSSSTIFRRMREFGLSVSELYSSISDEELDNVVISIKNDMPTAGYRMVKGRLLSIGLRVQWTRMAASMHRVDSIGILSRLASLGCVVRRTYSVRGPLSLVHVDTNHKLIRYNIVLFGGVDGYSRKVMYLGASTNNRASTAYGFFLEATQRHGVPLRVRGDQGVENVQIARFMFSVRGTDRGSFISGKSVHNQRIERLWRDVRVIVTNKYSAILLSLEEDGLLDISSTDDLFCVHYIILPRLQMDLGIFIEGWNHHPLSTERNQCPEQLWQLGLMQTNIDQPESPEEPDVDWEIAADHDGEEEDAGIVVPEFDCPLSPEDITELQSVFQQIDPNTPVKELYLLCREYVAERCGS</sequence>
<dbReference type="InterPro" id="IPR058913">
    <property type="entry name" value="Integrase_dom_put"/>
</dbReference>
<dbReference type="SUPFAM" id="SSF53098">
    <property type="entry name" value="Ribonuclease H-like"/>
    <property type="match status" value="1"/>
</dbReference>
<dbReference type="Proteomes" id="UP001619887">
    <property type="component" value="Unassembled WGS sequence"/>
</dbReference>
<organism evidence="2 3">
    <name type="scientific">Pagothenia borchgrevinki</name>
    <name type="common">Bald rockcod</name>
    <name type="synonym">Trematomus borchgrevinki</name>
    <dbReference type="NCBI Taxonomy" id="8213"/>
    <lineage>
        <taxon>Eukaryota</taxon>
        <taxon>Metazoa</taxon>
        <taxon>Chordata</taxon>
        <taxon>Craniata</taxon>
        <taxon>Vertebrata</taxon>
        <taxon>Euteleostomi</taxon>
        <taxon>Actinopterygii</taxon>
        <taxon>Neopterygii</taxon>
        <taxon>Teleostei</taxon>
        <taxon>Neoteleostei</taxon>
        <taxon>Acanthomorphata</taxon>
        <taxon>Eupercaria</taxon>
        <taxon>Perciformes</taxon>
        <taxon>Notothenioidei</taxon>
        <taxon>Nototheniidae</taxon>
        <taxon>Pagothenia</taxon>
    </lineage>
</organism>
<feature type="domain" description="Integrase core" evidence="1">
    <location>
        <begin position="212"/>
        <end position="398"/>
    </location>
</feature>
<dbReference type="PANTHER" id="PTHR46791:SF11">
    <property type="entry name" value="INTEGRASE CATALYTIC DOMAIN-CONTAINING PROTEIN"/>
    <property type="match status" value="1"/>
</dbReference>
<proteinExistence type="predicted"/>
<reference evidence="2 3" key="2">
    <citation type="journal article" date="2024" name="G3 (Bethesda)">
        <title>The genome of the cryopelagic Antarctic bald notothen, Trematomus borchgrevinki.</title>
        <authorList>
            <person name="Rayamajhi N."/>
            <person name="Rivera-Colon A.G."/>
            <person name="Minhas B.F."/>
            <person name="Cheng C.C."/>
            <person name="Catchen J.M."/>
        </authorList>
    </citation>
    <scope>NUCLEOTIDE SEQUENCE [LARGE SCALE GENOMIC DNA]</scope>
    <source>
        <strain evidence="2">AGRC-2024</strain>
    </source>
</reference>
<evidence type="ECO:0000259" key="1">
    <source>
        <dbReference type="Pfam" id="PF24764"/>
    </source>
</evidence>
<dbReference type="AlphaFoldDB" id="A0ABD2FY73"/>
<dbReference type="PANTHER" id="PTHR46791">
    <property type="entry name" value="EXPRESSED PROTEIN"/>
    <property type="match status" value="1"/>
</dbReference>
<reference evidence="2 3" key="1">
    <citation type="journal article" date="2022" name="G3 (Bethesda)">
        <title>Evaluating Illumina-, Nanopore-, and PacBio-based genome assembly strategies with the bald notothen, Trematomus borchgrevinki.</title>
        <authorList>
            <person name="Rayamajhi N."/>
            <person name="Cheng C.C."/>
            <person name="Catchen J.M."/>
        </authorList>
    </citation>
    <scope>NUCLEOTIDE SEQUENCE [LARGE SCALE GENOMIC DNA]</scope>
    <source>
        <strain evidence="2">AGRC-2024</strain>
    </source>
</reference>
<evidence type="ECO:0000313" key="3">
    <source>
        <dbReference type="Proteomes" id="UP001619887"/>
    </source>
</evidence>
<dbReference type="Pfam" id="PF24764">
    <property type="entry name" value="rva_4"/>
    <property type="match status" value="1"/>
</dbReference>
<protein>
    <recommendedName>
        <fullName evidence="1">Integrase core domain-containing protein</fullName>
    </recommendedName>
</protein>
<dbReference type="InterPro" id="IPR012337">
    <property type="entry name" value="RNaseH-like_sf"/>
</dbReference>
<comment type="caution">
    <text evidence="2">The sequence shown here is derived from an EMBL/GenBank/DDBJ whole genome shotgun (WGS) entry which is preliminary data.</text>
</comment>
<accession>A0ABD2FY73</accession>
<gene>
    <name evidence="2" type="ORF">OYC64_021078</name>
</gene>